<dbReference type="STRING" id="1182571.QR90_01920"/>
<dbReference type="KEGG" id="dsw:QR90_01920"/>
<dbReference type="SUPFAM" id="SSF52833">
    <property type="entry name" value="Thioredoxin-like"/>
    <property type="match status" value="1"/>
</dbReference>
<organism evidence="1 2">
    <name type="scientific">Deinococcus radiopugnans</name>
    <dbReference type="NCBI Taxonomy" id="57497"/>
    <lineage>
        <taxon>Bacteria</taxon>
        <taxon>Thermotogati</taxon>
        <taxon>Deinococcota</taxon>
        <taxon>Deinococci</taxon>
        <taxon>Deinococcales</taxon>
        <taxon>Deinococcaceae</taxon>
        <taxon>Deinococcus</taxon>
    </lineage>
</organism>
<dbReference type="Proteomes" id="UP000030634">
    <property type="component" value="Chromosome"/>
</dbReference>
<accession>A0A0A7KDC0</accession>
<protein>
    <submittedName>
        <fullName evidence="1">Thioredoxin</fullName>
    </submittedName>
</protein>
<dbReference type="Gene3D" id="3.40.30.10">
    <property type="entry name" value="Glutaredoxin"/>
    <property type="match status" value="1"/>
</dbReference>
<dbReference type="EMBL" id="CP010028">
    <property type="protein sequence ID" value="AIZ44131.1"/>
    <property type="molecule type" value="Genomic_DNA"/>
</dbReference>
<dbReference type="HOGENOM" id="CLU_187496_0_0_0"/>
<sequence>MTDSQTPMPLFVLLTQDDCPNCERLKLMLEKPLKGQFDAQIEVLHRQRHPEAFAALTESSGVRSTPALIHRASGKVLLNTGGLGEVRSFLLTPHA</sequence>
<evidence type="ECO:0000313" key="1">
    <source>
        <dbReference type="EMBL" id="AIZ44131.1"/>
    </source>
</evidence>
<reference evidence="2" key="1">
    <citation type="submission" date="2014-11" db="EMBL/GenBank/DDBJ databases">
        <title>Hymenobacter sp. DG25B genome submission.</title>
        <authorList>
            <person name="Jung H.-Y."/>
            <person name="Kim M.K."/>
            <person name="Srinivasan S."/>
            <person name="Lim S."/>
        </authorList>
    </citation>
    <scope>NUCLEOTIDE SEQUENCE [LARGE SCALE GENOMIC DNA]</scope>
    <source>
        <strain evidence="2">DY59</strain>
    </source>
</reference>
<gene>
    <name evidence="1" type="ORF">QR90_01920</name>
</gene>
<proteinExistence type="predicted"/>
<dbReference type="InterPro" id="IPR036249">
    <property type="entry name" value="Thioredoxin-like_sf"/>
</dbReference>
<dbReference type="RefSeq" id="WP_039681811.1">
    <property type="nucleotide sequence ID" value="NZ_CP010028.1"/>
</dbReference>
<dbReference type="AlphaFoldDB" id="A0A0A7KDC0"/>
<name>A0A0A7KDC0_9DEIO</name>
<evidence type="ECO:0000313" key="2">
    <source>
        <dbReference type="Proteomes" id="UP000030634"/>
    </source>
</evidence>